<feature type="domain" description="Helix-turn-helix" evidence="1">
    <location>
        <begin position="54"/>
        <end position="98"/>
    </location>
</feature>
<reference evidence="2 3" key="1">
    <citation type="journal article" date="2011" name="Cell">
        <title>Insight into structure and assembly of the nuclear pore complex by utilizing the genome of a eukaryotic thermophile.</title>
        <authorList>
            <person name="Amlacher S."/>
            <person name="Sarges P."/>
            <person name="Flemming D."/>
            <person name="van Noort V."/>
            <person name="Kunze R."/>
            <person name="Devos D.P."/>
            <person name="Arumugam M."/>
            <person name="Bork P."/>
            <person name="Hurt E."/>
        </authorList>
    </citation>
    <scope>NUCLEOTIDE SEQUENCE [LARGE SCALE GENOMIC DNA]</scope>
    <source>
        <strain evidence="3">DSM 1495 / CBS 144.50 / IMI 039719</strain>
    </source>
</reference>
<accession>G0SCY0</accession>
<dbReference type="Proteomes" id="UP000008066">
    <property type="component" value="Unassembled WGS sequence"/>
</dbReference>
<gene>
    <name evidence="2" type="ORF">CTHT_0058760</name>
</gene>
<dbReference type="OrthoDB" id="4085451at2759"/>
<evidence type="ECO:0000313" key="3">
    <source>
        <dbReference type="Proteomes" id="UP000008066"/>
    </source>
</evidence>
<dbReference type="Pfam" id="PF22943">
    <property type="entry name" value="HTH_68"/>
    <property type="match status" value="1"/>
</dbReference>
<evidence type="ECO:0000259" key="1">
    <source>
        <dbReference type="Pfam" id="PF22943"/>
    </source>
</evidence>
<dbReference type="STRING" id="759272.G0SCY0"/>
<dbReference type="GeneID" id="18259914"/>
<keyword evidence="3" id="KW-1185">Reference proteome</keyword>
<proteinExistence type="predicted"/>
<evidence type="ECO:0000313" key="2">
    <source>
        <dbReference type="EMBL" id="EGS19251.1"/>
    </source>
</evidence>
<dbReference type="KEGG" id="cthr:CTHT_0058760"/>
<dbReference type="RefSeq" id="XP_006696196.1">
    <property type="nucleotide sequence ID" value="XM_006696133.1"/>
</dbReference>
<name>G0SCY0_CHATD</name>
<dbReference type="eggNOG" id="ENOG502SEWH">
    <property type="taxonomic scope" value="Eukaryota"/>
</dbReference>
<dbReference type="AlphaFoldDB" id="G0SCY0"/>
<protein>
    <recommendedName>
        <fullName evidence="1">Helix-turn-helix domain-containing protein</fullName>
    </recommendedName>
</protein>
<dbReference type="EMBL" id="GL988045">
    <property type="protein sequence ID" value="EGS19251.1"/>
    <property type="molecule type" value="Genomic_DNA"/>
</dbReference>
<dbReference type="InterPro" id="IPR054448">
    <property type="entry name" value="HTH_put_ascomycetes"/>
</dbReference>
<dbReference type="HOGENOM" id="CLU_2063104_0_0_1"/>
<organism evidence="3">
    <name type="scientific">Chaetomium thermophilum (strain DSM 1495 / CBS 144.50 / IMI 039719)</name>
    <name type="common">Thermochaetoides thermophila</name>
    <dbReference type="NCBI Taxonomy" id="759272"/>
    <lineage>
        <taxon>Eukaryota</taxon>
        <taxon>Fungi</taxon>
        <taxon>Dikarya</taxon>
        <taxon>Ascomycota</taxon>
        <taxon>Pezizomycotina</taxon>
        <taxon>Sordariomycetes</taxon>
        <taxon>Sordariomycetidae</taxon>
        <taxon>Sordariales</taxon>
        <taxon>Chaetomiaceae</taxon>
        <taxon>Thermochaetoides</taxon>
    </lineage>
</organism>
<sequence length="100" mass="10611">MDASGIAQTLSAPQYPSSRANITLNVLEARRKLEAEAQAELDNLGKLTNKGRQFLDITTIKQALVLRDRGVATSDIESQLGLRPGVVAKLGPKGLVSPAS</sequence>